<keyword evidence="2" id="KW-1185">Reference proteome</keyword>
<gene>
    <name evidence="1" type="ORF">DFQ27_003131</name>
</gene>
<comment type="caution">
    <text evidence="1">The sequence shown here is derived from an EMBL/GenBank/DDBJ whole genome shotgun (WGS) entry which is preliminary data.</text>
</comment>
<reference evidence="1" key="1">
    <citation type="journal article" date="2020" name="Fungal Divers.">
        <title>Resolving the Mortierellaceae phylogeny through synthesis of multi-gene phylogenetics and phylogenomics.</title>
        <authorList>
            <person name="Vandepol N."/>
            <person name="Liber J."/>
            <person name="Desiro A."/>
            <person name="Na H."/>
            <person name="Kennedy M."/>
            <person name="Barry K."/>
            <person name="Grigoriev I.V."/>
            <person name="Miller A.N."/>
            <person name="O'Donnell K."/>
            <person name="Stajich J.E."/>
            <person name="Bonito G."/>
        </authorList>
    </citation>
    <scope>NUCLEOTIDE SEQUENCE</scope>
    <source>
        <strain evidence="1">BC1065</strain>
    </source>
</reference>
<evidence type="ECO:0000313" key="1">
    <source>
        <dbReference type="EMBL" id="KAG0245806.1"/>
    </source>
</evidence>
<proteinExistence type="predicted"/>
<evidence type="ECO:0000313" key="2">
    <source>
        <dbReference type="Proteomes" id="UP000807716"/>
    </source>
</evidence>
<organism evidence="1 2">
    <name type="scientific">Actinomortierella ambigua</name>
    <dbReference type="NCBI Taxonomy" id="1343610"/>
    <lineage>
        <taxon>Eukaryota</taxon>
        <taxon>Fungi</taxon>
        <taxon>Fungi incertae sedis</taxon>
        <taxon>Mucoromycota</taxon>
        <taxon>Mortierellomycotina</taxon>
        <taxon>Mortierellomycetes</taxon>
        <taxon>Mortierellales</taxon>
        <taxon>Mortierellaceae</taxon>
        <taxon>Actinomortierella</taxon>
    </lineage>
</organism>
<sequence>MLIGVAVGQQSPSANSCKAFADLVELESKLPNEPPGMRIKKTISGETAKVAFPDHMSEMKEGKKYTYSVALGNCTFSVGSFASMIETDPRETRTMTRNSSEWEALVGFDRYLADLYWRLDDKPAKIDISR</sequence>
<dbReference type="Proteomes" id="UP000807716">
    <property type="component" value="Unassembled WGS sequence"/>
</dbReference>
<feature type="non-terminal residue" evidence="1">
    <location>
        <position position="130"/>
    </location>
</feature>
<accession>A0A9P6TU32</accession>
<name>A0A9P6TU32_9FUNG</name>
<dbReference type="EMBL" id="JAAAJB010002250">
    <property type="protein sequence ID" value="KAG0245806.1"/>
    <property type="molecule type" value="Genomic_DNA"/>
</dbReference>
<dbReference type="AlphaFoldDB" id="A0A9P6TU32"/>
<protein>
    <submittedName>
        <fullName evidence="1">Uncharacterized protein</fullName>
    </submittedName>
</protein>